<evidence type="ECO:0000256" key="1">
    <source>
        <dbReference type="SAM" id="Coils"/>
    </source>
</evidence>
<evidence type="ECO:0000313" key="2">
    <source>
        <dbReference type="EMBL" id="EAY31167.1"/>
    </source>
</evidence>
<dbReference type="AlphaFoldDB" id="A1ZF65"/>
<keyword evidence="1" id="KW-0175">Coiled coil</keyword>
<organism evidence="2 3">
    <name type="scientific">Microscilla marina ATCC 23134</name>
    <dbReference type="NCBI Taxonomy" id="313606"/>
    <lineage>
        <taxon>Bacteria</taxon>
        <taxon>Pseudomonadati</taxon>
        <taxon>Bacteroidota</taxon>
        <taxon>Cytophagia</taxon>
        <taxon>Cytophagales</taxon>
        <taxon>Microscillaceae</taxon>
        <taxon>Microscilla</taxon>
    </lineage>
</organism>
<protein>
    <submittedName>
        <fullName evidence="2">Uncharacterized protein</fullName>
    </submittedName>
</protein>
<dbReference type="Proteomes" id="UP000004095">
    <property type="component" value="Unassembled WGS sequence"/>
</dbReference>
<gene>
    <name evidence="2" type="ORF">M23134_07577</name>
</gene>
<evidence type="ECO:0000313" key="3">
    <source>
        <dbReference type="Proteomes" id="UP000004095"/>
    </source>
</evidence>
<sequence length="177" mass="19472">MENKHNLNINDDYTNFTNLPEFRLDVEAEMAEVDRLFANLDSNSATQSLNQTSTPATTLNSSAKRDVLEINDSYTNYTSVAEFRIDVEAEMAEVDRLLGEIPKGIKIHSASVPPRTLTGSNTSQESTGLLNQSLPGNTALEQELSAKVTSLQDEVADLKLKLVSIEKIMQLVLASLK</sequence>
<dbReference type="EMBL" id="AAWS01000004">
    <property type="protein sequence ID" value="EAY31167.1"/>
    <property type="molecule type" value="Genomic_DNA"/>
</dbReference>
<feature type="coiled-coil region" evidence="1">
    <location>
        <begin position="141"/>
        <end position="168"/>
    </location>
</feature>
<proteinExistence type="predicted"/>
<reference evidence="2 3" key="1">
    <citation type="submission" date="2007-01" db="EMBL/GenBank/DDBJ databases">
        <authorList>
            <person name="Haygood M."/>
            <person name="Podell S."/>
            <person name="Anderson C."/>
            <person name="Hopkinson B."/>
            <person name="Roe K."/>
            <person name="Barbeau K."/>
            <person name="Gaasterland T."/>
            <person name="Ferriera S."/>
            <person name="Johnson J."/>
            <person name="Kravitz S."/>
            <person name="Beeson K."/>
            <person name="Sutton G."/>
            <person name="Rogers Y.-H."/>
            <person name="Friedman R."/>
            <person name="Frazier M."/>
            <person name="Venter J.C."/>
        </authorList>
    </citation>
    <scope>NUCLEOTIDE SEQUENCE [LARGE SCALE GENOMIC DNA]</scope>
    <source>
        <strain evidence="2 3">ATCC 23134</strain>
    </source>
</reference>
<dbReference type="RefSeq" id="WP_002694324.1">
    <property type="nucleotide sequence ID" value="NZ_AAWS01000004.1"/>
</dbReference>
<comment type="caution">
    <text evidence="2">The sequence shown here is derived from an EMBL/GenBank/DDBJ whole genome shotgun (WGS) entry which is preliminary data.</text>
</comment>
<accession>A1ZF65</accession>
<keyword evidence="3" id="KW-1185">Reference proteome</keyword>
<name>A1ZF65_MICM2</name>